<dbReference type="Pfam" id="PF03235">
    <property type="entry name" value="GmrSD_N"/>
    <property type="match status" value="1"/>
</dbReference>
<dbReference type="EMBL" id="CP042266">
    <property type="protein sequence ID" value="QDY81124.1"/>
    <property type="molecule type" value="Genomic_DNA"/>
</dbReference>
<dbReference type="PANTHER" id="PTHR39639:SF1">
    <property type="entry name" value="DUF262 DOMAIN-CONTAINING PROTEIN"/>
    <property type="match status" value="1"/>
</dbReference>
<dbReference type="PANTHER" id="PTHR39639">
    <property type="entry name" value="CHROMOSOME 16, WHOLE GENOME SHOTGUN SEQUENCE"/>
    <property type="match status" value="1"/>
</dbReference>
<dbReference type="AlphaFoldDB" id="A0A5B8JKS0"/>
<evidence type="ECO:0000259" key="1">
    <source>
        <dbReference type="Pfam" id="PF03235"/>
    </source>
</evidence>
<accession>A0A5B8JKS0</accession>
<dbReference type="InterPro" id="IPR004919">
    <property type="entry name" value="GmrSD_N"/>
</dbReference>
<dbReference type="KEGG" id="sqz:FQU76_18160"/>
<protein>
    <submittedName>
        <fullName evidence="2">DUF262 domain-containing protein</fullName>
    </submittedName>
</protein>
<proteinExistence type="predicted"/>
<dbReference type="OrthoDB" id="9787127at2"/>
<name>A0A5B8JKS0_9ACTN</name>
<gene>
    <name evidence="2" type="ORF">FQU76_18160</name>
</gene>
<evidence type="ECO:0000313" key="3">
    <source>
        <dbReference type="Proteomes" id="UP000320580"/>
    </source>
</evidence>
<sequence>MYASEELVIEPDFQRMFRWSEGAQSRFVESLLLELPVPPIFLIEREDRVYELIDGLQRISSYLHFRGELTVNGSQVPPLILSDCDIVPELNGCTYASLPKALEIKLKRSYIRAEILRKESDPRLRYYMFKRLNTGGLALSNQEVRNATIRLLSNEFNEFIIDLSENVDFRMCVETLTEKASNERFDQELILRFFAFKNAGAQYRHDIADFMTEYMEDVSDSSGVTQFDYEHERKVFEKTFRVVTKLGELLGWGPRVLGTMGRNGEPRWQFSVHHFEGIVLGMQDSLNRINLDDEEEMRKLAEAVKDGKTNPDFTKAIGGGKNDRISLQTRIGFFRDSFTRALS</sequence>
<evidence type="ECO:0000313" key="2">
    <source>
        <dbReference type="EMBL" id="QDY81124.1"/>
    </source>
</evidence>
<feature type="domain" description="GmrSD restriction endonucleases N-terminal" evidence="1">
    <location>
        <begin position="8"/>
        <end position="149"/>
    </location>
</feature>
<dbReference type="REBASE" id="334224">
    <property type="entry name" value="SspSSL25IP"/>
</dbReference>
<dbReference type="Proteomes" id="UP000320580">
    <property type="component" value="Chromosome"/>
</dbReference>
<organism evidence="2 3">
    <name type="scientific">Streptomyces qinzhouensis</name>
    <dbReference type="NCBI Taxonomy" id="2599401"/>
    <lineage>
        <taxon>Bacteria</taxon>
        <taxon>Bacillati</taxon>
        <taxon>Actinomycetota</taxon>
        <taxon>Actinomycetes</taxon>
        <taxon>Kitasatosporales</taxon>
        <taxon>Streptomycetaceae</taxon>
        <taxon>Streptomyces</taxon>
    </lineage>
</organism>
<keyword evidence="3" id="KW-1185">Reference proteome</keyword>
<reference evidence="2 3" key="1">
    <citation type="submission" date="2019-07" db="EMBL/GenBank/DDBJ databases">
        <authorList>
            <person name="Zhu P."/>
        </authorList>
    </citation>
    <scope>NUCLEOTIDE SEQUENCE [LARGE SCALE GENOMIC DNA]</scope>
    <source>
        <strain evidence="2 3">SSL-25</strain>
    </source>
</reference>